<dbReference type="AlphaFoldDB" id="A0A163YM65"/>
<dbReference type="PROSITE" id="PS51257">
    <property type="entry name" value="PROKAR_LIPOPROTEIN"/>
    <property type="match status" value="1"/>
</dbReference>
<dbReference type="Pfam" id="PF12889">
    <property type="entry name" value="DUF3829"/>
    <property type="match status" value="1"/>
</dbReference>
<evidence type="ECO:0000256" key="1">
    <source>
        <dbReference type="SAM" id="MobiDB-lite"/>
    </source>
</evidence>
<feature type="signal peptide" evidence="2">
    <location>
        <begin position="1"/>
        <end position="21"/>
    </location>
</feature>
<organism evidence="3 4">
    <name type="scientific">Paenibacillus elgii</name>
    <dbReference type="NCBI Taxonomy" id="189691"/>
    <lineage>
        <taxon>Bacteria</taxon>
        <taxon>Bacillati</taxon>
        <taxon>Bacillota</taxon>
        <taxon>Bacilli</taxon>
        <taxon>Bacillales</taxon>
        <taxon>Paenibacillaceae</taxon>
        <taxon>Paenibacillus</taxon>
    </lineage>
</organism>
<evidence type="ECO:0000313" key="3">
    <source>
        <dbReference type="EMBL" id="KZE79627.1"/>
    </source>
</evidence>
<comment type="caution">
    <text evidence="3">The sequence shown here is derived from an EMBL/GenBank/DDBJ whole genome shotgun (WGS) entry which is preliminary data.</text>
</comment>
<dbReference type="EMBL" id="LQRA01000051">
    <property type="protein sequence ID" value="KZE79627.1"/>
    <property type="molecule type" value="Genomic_DNA"/>
</dbReference>
<dbReference type="Proteomes" id="UP000076563">
    <property type="component" value="Unassembled WGS sequence"/>
</dbReference>
<evidence type="ECO:0000313" key="4">
    <source>
        <dbReference type="Proteomes" id="UP000076563"/>
    </source>
</evidence>
<reference evidence="4" key="1">
    <citation type="submission" date="2016-01" db="EMBL/GenBank/DDBJ databases">
        <title>Draft genome of Chromobacterium sp. F49.</title>
        <authorList>
            <person name="Hong K.W."/>
        </authorList>
    </citation>
    <scope>NUCLEOTIDE SEQUENCE [LARGE SCALE GENOMIC DNA]</scope>
    <source>
        <strain evidence="4">M63</strain>
    </source>
</reference>
<evidence type="ECO:0008006" key="5">
    <source>
        <dbReference type="Google" id="ProtNLM"/>
    </source>
</evidence>
<name>A0A163YM65_9BACL</name>
<dbReference type="RefSeq" id="WP_063181053.1">
    <property type="nucleotide sequence ID" value="NZ_LQRA01000051.1"/>
</dbReference>
<feature type="region of interest" description="Disordered" evidence="1">
    <location>
        <begin position="28"/>
        <end position="54"/>
    </location>
</feature>
<sequence length="356" mass="40362">MKKFSSFVALALLCTMFTACSNLKMNRPAAEPSGTTADKPSGDASGESDKKKSDGANIEALEEAMEVGKYNAYVGLNNFMTGRFDQVLNDYFDEFGDEEQPVIDKNFSFTMLSISSSDAKALETQFGFADKAPAFPAIDPVVVRLKPVMNDLTAILTEAREYYKTKGYVDDRFAKGKEMHPKIVKAADAYYAVADEYLKAMAGMGAERRQQSLKKFQENDEQIRYGALKFLTDAQALSAEMEEQGVTAKNILDLDMEKFRAKYDPLVDDLKSLTQNAQDEKRVKKERIDSHYLNSYIEEAQKVKVAASEIIERVNKKREVDEFHLRNRFFTENQDGTPEKFEKTLRDAIQEYNRLK</sequence>
<feature type="chain" id="PRO_5039691049" description="DUF3829 domain-containing protein" evidence="2">
    <location>
        <begin position="22"/>
        <end position="356"/>
    </location>
</feature>
<dbReference type="InterPro" id="IPR024291">
    <property type="entry name" value="DUF3829"/>
</dbReference>
<gene>
    <name evidence="3" type="ORF">AV654_15100</name>
</gene>
<proteinExistence type="predicted"/>
<dbReference type="OrthoDB" id="1662689at2"/>
<keyword evidence="4" id="KW-1185">Reference proteome</keyword>
<accession>A0A163YM65</accession>
<protein>
    <recommendedName>
        <fullName evidence="5">DUF3829 domain-containing protein</fullName>
    </recommendedName>
</protein>
<keyword evidence="2" id="KW-0732">Signal</keyword>
<evidence type="ECO:0000256" key="2">
    <source>
        <dbReference type="SAM" id="SignalP"/>
    </source>
</evidence>